<evidence type="ECO:0000313" key="2">
    <source>
        <dbReference type="EMBL" id="MBB6428241.1"/>
    </source>
</evidence>
<keyword evidence="1" id="KW-0472">Membrane</keyword>
<gene>
    <name evidence="2" type="ORF">HNQ40_000047</name>
</gene>
<comment type="caution">
    <text evidence="2">The sequence shown here is derived from an EMBL/GenBank/DDBJ whole genome shotgun (WGS) entry which is preliminary data.</text>
</comment>
<keyword evidence="1" id="KW-0812">Transmembrane</keyword>
<dbReference type="RefSeq" id="WP_184675217.1">
    <property type="nucleotide sequence ID" value="NZ_JACHGY010000001.1"/>
</dbReference>
<dbReference type="EMBL" id="JACHGY010000001">
    <property type="protein sequence ID" value="MBB6428241.1"/>
    <property type="molecule type" value="Genomic_DNA"/>
</dbReference>
<accession>A0A7X0H4Z6</accession>
<feature type="transmembrane region" description="Helical" evidence="1">
    <location>
        <begin position="26"/>
        <end position="44"/>
    </location>
</feature>
<sequence>MLQALTTLAHEGHDHSYFLGGELHHWLWIAAGVAAVAVLVAPAVRRWFGR</sequence>
<organism evidence="2 3">
    <name type="scientific">Algisphaera agarilytica</name>
    <dbReference type="NCBI Taxonomy" id="1385975"/>
    <lineage>
        <taxon>Bacteria</taxon>
        <taxon>Pseudomonadati</taxon>
        <taxon>Planctomycetota</taxon>
        <taxon>Phycisphaerae</taxon>
        <taxon>Phycisphaerales</taxon>
        <taxon>Phycisphaeraceae</taxon>
        <taxon>Algisphaera</taxon>
    </lineage>
</organism>
<name>A0A7X0H4Z6_9BACT</name>
<keyword evidence="1" id="KW-1133">Transmembrane helix</keyword>
<reference evidence="2 3" key="1">
    <citation type="submission" date="2020-08" db="EMBL/GenBank/DDBJ databases">
        <title>Genomic Encyclopedia of Type Strains, Phase IV (KMG-IV): sequencing the most valuable type-strain genomes for metagenomic binning, comparative biology and taxonomic classification.</title>
        <authorList>
            <person name="Goeker M."/>
        </authorList>
    </citation>
    <scope>NUCLEOTIDE SEQUENCE [LARGE SCALE GENOMIC DNA]</scope>
    <source>
        <strain evidence="2 3">DSM 103725</strain>
    </source>
</reference>
<protein>
    <submittedName>
        <fullName evidence="2">Uncharacterized protein</fullName>
    </submittedName>
</protein>
<evidence type="ECO:0000313" key="3">
    <source>
        <dbReference type="Proteomes" id="UP000541810"/>
    </source>
</evidence>
<keyword evidence="3" id="KW-1185">Reference proteome</keyword>
<dbReference type="AlphaFoldDB" id="A0A7X0H4Z6"/>
<dbReference type="Proteomes" id="UP000541810">
    <property type="component" value="Unassembled WGS sequence"/>
</dbReference>
<proteinExistence type="predicted"/>
<evidence type="ECO:0000256" key="1">
    <source>
        <dbReference type="SAM" id="Phobius"/>
    </source>
</evidence>